<name>A0A8J3D610_9BACT</name>
<accession>A0A8J3D610</accession>
<dbReference type="Pfam" id="PF18163">
    <property type="entry name" value="LD_cluster2"/>
    <property type="match status" value="1"/>
</dbReference>
<evidence type="ECO:0000313" key="2">
    <source>
        <dbReference type="Proteomes" id="UP000598271"/>
    </source>
</evidence>
<dbReference type="InterPro" id="IPR041160">
    <property type="entry name" value="LD_cluster2"/>
</dbReference>
<comment type="caution">
    <text evidence="1">The sequence shown here is derived from an EMBL/GenBank/DDBJ whole genome shotgun (WGS) entry which is preliminary data.</text>
</comment>
<dbReference type="EMBL" id="BMXF01000008">
    <property type="protein sequence ID" value="GHB87804.1"/>
    <property type="molecule type" value="Genomic_DNA"/>
</dbReference>
<dbReference type="Proteomes" id="UP000598271">
    <property type="component" value="Unassembled WGS sequence"/>
</dbReference>
<evidence type="ECO:0000313" key="1">
    <source>
        <dbReference type="EMBL" id="GHB87804.1"/>
    </source>
</evidence>
<proteinExistence type="predicted"/>
<protein>
    <submittedName>
        <fullName evidence="1">Uncharacterized protein</fullName>
    </submittedName>
</protein>
<sequence>MNMSGTIDIIGISDNLAEVANSESAGQDEVGSLRLLGNLSVGISISESEDAEQRGLSETHQKDYMIEIARHLLVQRATLVYGGDLRKGGYTQLFSDLSFQYRDRADRNRFPFKNYFSYPIHIKLTSSDLADLKESRVQVVKVPPASELSVDPAKYIEPDTIEGMYVWSRSLSFMRARMDQDTNARVFVGGRNYGFKGKYPGIVEEAYYAYRSNKPIYLVGGFGGATLKLIEAFDAKPVIDSNSPFYTTEIRNSFFDYHNELSPDDPVNYDGLNAFFSSKTVDWLSDNNGLSIEENQQLFHTQQLPEVVYLIMKGLNAVAR</sequence>
<organism evidence="1 2">
    <name type="scientific">Persicitalea jodogahamensis</name>
    <dbReference type="NCBI Taxonomy" id="402147"/>
    <lineage>
        <taxon>Bacteria</taxon>
        <taxon>Pseudomonadati</taxon>
        <taxon>Bacteroidota</taxon>
        <taxon>Cytophagia</taxon>
        <taxon>Cytophagales</taxon>
        <taxon>Spirosomataceae</taxon>
        <taxon>Persicitalea</taxon>
    </lineage>
</organism>
<keyword evidence="2" id="KW-1185">Reference proteome</keyword>
<dbReference type="RefSeq" id="WP_189568835.1">
    <property type="nucleotide sequence ID" value="NZ_BMXF01000008.1"/>
</dbReference>
<gene>
    <name evidence="1" type="ORF">GCM10007390_49890</name>
</gene>
<reference evidence="1 2" key="1">
    <citation type="journal article" date="2014" name="Int. J. Syst. Evol. Microbiol.">
        <title>Complete genome sequence of Corynebacterium casei LMG S-19264T (=DSM 44701T), isolated from a smear-ripened cheese.</title>
        <authorList>
            <consortium name="US DOE Joint Genome Institute (JGI-PGF)"/>
            <person name="Walter F."/>
            <person name="Albersmeier A."/>
            <person name="Kalinowski J."/>
            <person name="Ruckert C."/>
        </authorList>
    </citation>
    <scope>NUCLEOTIDE SEQUENCE [LARGE SCALE GENOMIC DNA]</scope>
    <source>
        <strain evidence="1 2">KCTC 12866</strain>
    </source>
</reference>
<dbReference type="AlphaFoldDB" id="A0A8J3D610"/>